<dbReference type="GO" id="GO:0004521">
    <property type="term" value="F:RNA endonuclease activity"/>
    <property type="evidence" value="ECO:0007669"/>
    <property type="project" value="TreeGrafter"/>
</dbReference>
<evidence type="ECO:0000259" key="3">
    <source>
        <dbReference type="SMART" id="SM01027"/>
    </source>
</evidence>
<dbReference type="PANTHER" id="PTHR11203:SF37">
    <property type="entry name" value="INTEGRATOR COMPLEX SUBUNIT 11"/>
    <property type="match status" value="1"/>
</dbReference>
<gene>
    <name evidence="4" type="ORF">TH6_07555</name>
</gene>
<dbReference type="InterPro" id="IPR036866">
    <property type="entry name" value="RibonucZ/Hydroxyglut_hydro"/>
</dbReference>
<keyword evidence="1" id="KW-0378">Hydrolase</keyword>
<dbReference type="Pfam" id="PF10996">
    <property type="entry name" value="Beta-Casp"/>
    <property type="match status" value="1"/>
</dbReference>
<dbReference type="Pfam" id="PF07521">
    <property type="entry name" value="RMMBL"/>
    <property type="match status" value="1"/>
</dbReference>
<feature type="domain" description="Metallo-beta-lactamase" evidence="2">
    <location>
        <begin position="15"/>
        <end position="239"/>
    </location>
</feature>
<comment type="caution">
    <text evidence="4">The sequence shown here is derived from an EMBL/GenBank/DDBJ whole genome shotgun (WGS) entry which is preliminary data.</text>
</comment>
<evidence type="ECO:0000313" key="5">
    <source>
        <dbReference type="Proteomes" id="UP000253061"/>
    </source>
</evidence>
<dbReference type="SUPFAM" id="SSF56281">
    <property type="entry name" value="Metallo-hydrolase/oxidoreductase"/>
    <property type="match status" value="1"/>
</dbReference>
<protein>
    <submittedName>
        <fullName evidence="4">Beta-lactamase</fullName>
    </submittedName>
</protein>
<feature type="domain" description="Beta-Casp" evidence="3">
    <location>
        <begin position="260"/>
        <end position="375"/>
    </location>
</feature>
<dbReference type="PANTHER" id="PTHR11203">
    <property type="entry name" value="CLEAVAGE AND POLYADENYLATION SPECIFICITY FACTOR FAMILY MEMBER"/>
    <property type="match status" value="1"/>
</dbReference>
<dbReference type="EMBL" id="JPWB01000003">
    <property type="protein sequence ID" value="RCK22904.1"/>
    <property type="molecule type" value="Genomic_DNA"/>
</dbReference>
<dbReference type="InterPro" id="IPR001279">
    <property type="entry name" value="Metallo-B-lactamas"/>
</dbReference>
<reference evidence="4 5" key="1">
    <citation type="submission" date="2014-07" db="EMBL/GenBank/DDBJ databases">
        <title>Draft genome sequence of Thalassospira profundimaris R8-17.</title>
        <authorList>
            <person name="Lai Q."/>
            <person name="Shao Z."/>
        </authorList>
    </citation>
    <scope>NUCLEOTIDE SEQUENCE [LARGE SCALE GENOMIC DNA]</scope>
    <source>
        <strain evidence="4 5">R8-17</strain>
    </source>
</reference>
<dbReference type="Gene3D" id="3.40.50.10890">
    <property type="match status" value="1"/>
</dbReference>
<dbReference type="InterPro" id="IPR011108">
    <property type="entry name" value="RMMBL"/>
</dbReference>
<dbReference type="SMART" id="SM01027">
    <property type="entry name" value="Beta-Casp"/>
    <property type="match status" value="1"/>
</dbReference>
<dbReference type="GO" id="GO:0016787">
    <property type="term" value="F:hydrolase activity"/>
    <property type="evidence" value="ECO:0007669"/>
    <property type="project" value="UniProtKB-KW"/>
</dbReference>
<dbReference type="RefSeq" id="WP_062955204.1">
    <property type="nucleotide sequence ID" value="NZ_JPWB01000003.1"/>
</dbReference>
<dbReference type="CDD" id="cd16295">
    <property type="entry name" value="TTHA0252-CPSF-like_MBL-fold"/>
    <property type="match status" value="1"/>
</dbReference>
<accession>A0A367VCH9</accession>
<dbReference type="SMART" id="SM00849">
    <property type="entry name" value="Lactamase_B"/>
    <property type="match status" value="1"/>
</dbReference>
<evidence type="ECO:0000259" key="2">
    <source>
        <dbReference type="SMART" id="SM00849"/>
    </source>
</evidence>
<dbReference type="InterPro" id="IPR050698">
    <property type="entry name" value="MBL"/>
</dbReference>
<proteinExistence type="predicted"/>
<evidence type="ECO:0000256" key="1">
    <source>
        <dbReference type="ARBA" id="ARBA00022801"/>
    </source>
</evidence>
<evidence type="ECO:0000313" key="4">
    <source>
        <dbReference type="EMBL" id="RCK22904.1"/>
    </source>
</evidence>
<organism evidence="4 5">
    <name type="scientific">Thalassospira profundimaris</name>
    <dbReference type="NCBI Taxonomy" id="502049"/>
    <lineage>
        <taxon>Bacteria</taxon>
        <taxon>Pseudomonadati</taxon>
        <taxon>Pseudomonadota</taxon>
        <taxon>Alphaproteobacteria</taxon>
        <taxon>Rhodospirillales</taxon>
        <taxon>Thalassospiraceae</taxon>
        <taxon>Thalassospira</taxon>
    </lineage>
</organism>
<dbReference type="AlphaFoldDB" id="A0A367VCH9"/>
<dbReference type="Pfam" id="PF00753">
    <property type="entry name" value="Lactamase_B"/>
    <property type="match status" value="1"/>
</dbReference>
<name>A0A367VCH9_9PROT</name>
<dbReference type="Proteomes" id="UP000253061">
    <property type="component" value="Unassembled WGS sequence"/>
</dbReference>
<sequence length="524" mass="57903">MTISVTFCGAAGGVTGSCYFLQTGHGNFLVDCGMFQGSKTVRELNYGKFPFEASRISAVLLTHAHIDHTGLVPKLVKAGFSGPIYATEPTCDLLTYMLPDSGYIQESEVERLNRRNARRGRPEVTPIYTREDAENTLSQLKTVEYHEWLPVIDGVRARFWDAGHLLGSASIEIEIENGDKDYKPTRLLFSGDVGTGEAVFNEAPEAPTDLDYLFVETTYGDRNRPVISDEERRELLGQEVQDALGSGGNLVIPSFAVARTQELLVDLAHLFNRGKLPPANVFVDSPLAQRATDVFAKHLKRGDAQALSHPKFHMVPDVQASKQLAQVKSGAIIISASGMCDAGRIRYHLKNNLWRSNCTVLLVGFQAAGSFGRVLQGGAKHVRIHGEEIEVRARIRTLDVYSGHADQDMLLNWTKSRLPVSRRIFLTHGEEGARAAFREVLMGQGIDEKLIAMPMLDDTVTLKKGKAQTEVPAARLSGEELSRDDWHNLYAGTVTALSEKLRSLETAEERKEMLEKVLRDIGSV</sequence>
<dbReference type="Gene3D" id="3.60.15.10">
    <property type="entry name" value="Ribonuclease Z/Hydroxyacylglutathione hydrolase-like"/>
    <property type="match status" value="1"/>
</dbReference>
<dbReference type="InterPro" id="IPR022712">
    <property type="entry name" value="Beta_Casp"/>
</dbReference>